<gene>
    <name evidence="2" type="ORF">OD355_02795</name>
</gene>
<feature type="transmembrane region" description="Helical" evidence="1">
    <location>
        <begin position="12"/>
        <end position="30"/>
    </location>
</feature>
<comment type="caution">
    <text evidence="2">The sequence shown here is derived from an EMBL/GenBank/DDBJ whole genome shotgun (WGS) entry which is preliminary data.</text>
</comment>
<feature type="transmembrane region" description="Helical" evidence="1">
    <location>
        <begin position="42"/>
        <end position="59"/>
    </location>
</feature>
<keyword evidence="1" id="KW-0472">Membrane</keyword>
<dbReference type="EMBL" id="JAOTPL010000002">
    <property type="protein sequence ID" value="MCU7693438.1"/>
    <property type="molecule type" value="Genomic_DNA"/>
</dbReference>
<keyword evidence="1" id="KW-1133">Transmembrane helix</keyword>
<dbReference type="Proteomes" id="UP001209317">
    <property type="component" value="Unassembled WGS sequence"/>
</dbReference>
<keyword evidence="1" id="KW-0812">Transmembrane</keyword>
<reference evidence="2" key="1">
    <citation type="submission" date="2022-10" db="EMBL/GenBank/DDBJ databases">
        <authorList>
            <person name="Kim H.S."/>
            <person name="Kim J.-S."/>
            <person name="Suh M.K."/>
            <person name="Eom M.K."/>
            <person name="Lee J.-S."/>
        </authorList>
    </citation>
    <scope>NUCLEOTIDE SEQUENCE</scope>
    <source>
        <strain evidence="2">LIP-5</strain>
    </source>
</reference>
<sequence length="69" mass="8118">MNKKNPKRNRFQIFTVLCGALAIVYGYTLYNAYTLGNRSKTILYSIIAICWLLLAFYWYKKAQNVEDEV</sequence>
<protein>
    <submittedName>
        <fullName evidence="2">Uncharacterized protein</fullName>
    </submittedName>
</protein>
<dbReference type="AlphaFoldDB" id="A0AAE3IKK8"/>
<organism evidence="2 3">
    <name type="scientific">Haoranjiania flava</name>
    <dbReference type="NCBI Taxonomy" id="1856322"/>
    <lineage>
        <taxon>Bacteria</taxon>
        <taxon>Pseudomonadati</taxon>
        <taxon>Bacteroidota</taxon>
        <taxon>Chitinophagia</taxon>
        <taxon>Chitinophagales</taxon>
        <taxon>Chitinophagaceae</taxon>
        <taxon>Haoranjiania</taxon>
    </lineage>
</organism>
<proteinExistence type="predicted"/>
<keyword evidence="3" id="KW-1185">Reference proteome</keyword>
<accession>A0AAE3IKK8</accession>
<evidence type="ECO:0000256" key="1">
    <source>
        <dbReference type="SAM" id="Phobius"/>
    </source>
</evidence>
<evidence type="ECO:0000313" key="2">
    <source>
        <dbReference type="EMBL" id="MCU7693438.1"/>
    </source>
</evidence>
<evidence type="ECO:0000313" key="3">
    <source>
        <dbReference type="Proteomes" id="UP001209317"/>
    </source>
</evidence>
<name>A0AAE3IKK8_9BACT</name>
<dbReference type="RefSeq" id="WP_263036923.1">
    <property type="nucleotide sequence ID" value="NZ_JAOTPL010000002.1"/>
</dbReference>